<evidence type="ECO:0000313" key="4">
    <source>
        <dbReference type="Proteomes" id="UP000297477"/>
    </source>
</evidence>
<evidence type="ECO:0000256" key="1">
    <source>
        <dbReference type="SAM" id="MobiDB-lite"/>
    </source>
</evidence>
<feature type="compositionally biased region" description="Basic and acidic residues" evidence="1">
    <location>
        <begin position="19"/>
        <end position="33"/>
    </location>
</feature>
<organism evidence="3 4">
    <name type="scientific">Micrococcus lylae</name>
    <dbReference type="NCBI Taxonomy" id="1273"/>
    <lineage>
        <taxon>Bacteria</taxon>
        <taxon>Bacillati</taxon>
        <taxon>Actinomycetota</taxon>
        <taxon>Actinomycetes</taxon>
        <taxon>Micrococcales</taxon>
        <taxon>Micrococcaceae</taxon>
        <taxon>Micrococcus</taxon>
    </lineage>
</organism>
<dbReference type="InterPro" id="IPR021835">
    <property type="entry name" value="DUF3427"/>
</dbReference>
<feature type="region of interest" description="Disordered" evidence="1">
    <location>
        <begin position="1"/>
        <end position="33"/>
    </location>
</feature>
<feature type="compositionally biased region" description="Pro residues" evidence="1">
    <location>
        <begin position="1"/>
        <end position="18"/>
    </location>
</feature>
<evidence type="ECO:0000259" key="2">
    <source>
        <dbReference type="Pfam" id="PF11907"/>
    </source>
</evidence>
<dbReference type="Pfam" id="PF11907">
    <property type="entry name" value="DUF3427"/>
    <property type="match status" value="1"/>
</dbReference>
<feature type="domain" description="DUF3427" evidence="2">
    <location>
        <begin position="78"/>
        <end position="223"/>
    </location>
</feature>
<accession>A0ABY2JYX6</accession>
<reference evidence="3 4" key="1">
    <citation type="submission" date="2019-03" db="EMBL/GenBank/DDBJ databases">
        <title>Reclassification of Micrococcus aloeverae and Micrococcus yunnanensis as later heterotypic synonyms of Micrococcus luteus.</title>
        <authorList>
            <person name="Huang C.-H."/>
        </authorList>
    </citation>
    <scope>NUCLEOTIDE SEQUENCE [LARGE SCALE GENOMIC DNA]</scope>
    <source>
        <strain evidence="3 4">BCRC 12151</strain>
    </source>
</reference>
<proteinExistence type="predicted"/>
<comment type="caution">
    <text evidence="3">The sequence shown here is derived from an EMBL/GenBank/DDBJ whole genome shotgun (WGS) entry which is preliminary data.</text>
</comment>
<evidence type="ECO:0000313" key="3">
    <source>
        <dbReference type="EMBL" id="TFH97982.1"/>
    </source>
</evidence>
<name>A0ABY2JYX6_9MICC</name>
<keyword evidence="4" id="KW-1185">Reference proteome</keyword>
<dbReference type="Proteomes" id="UP000297477">
    <property type="component" value="Unassembled WGS sequence"/>
</dbReference>
<protein>
    <submittedName>
        <fullName evidence="3">DUF3427 domain-containing protein</fullName>
    </submittedName>
</protein>
<gene>
    <name evidence="3" type="ORF">E4A49_10865</name>
</gene>
<dbReference type="EMBL" id="SPKT01000028">
    <property type="protein sequence ID" value="TFH97982.1"/>
    <property type="molecule type" value="Genomic_DNA"/>
</dbReference>
<sequence length="230" mass="25833">MDRTDLPPPPTPGPPGPFDPHRVRDHHEHGRRTGDVTTTCHLFVQQSQVTQLLECSLDASRTVPETLQLPRETALMSHAHYKREEILAGLDIATWEKKQSGHREGVAWSHVYSTDAFLVTLKKDATRFSPTTMYRDYAVSPSQFHWESQSGLGAKTQTGQRYLAKEKGATNTLMFVRNTSSDEIGDGAAFLNLGTLQFAQWSGTERPMQITWDLDRHMPAETFLQASAAR</sequence>